<dbReference type="AlphaFoldDB" id="A0A919XTL9"/>
<sequence>MDKRRRLSHRKRRPALQKVKRSRTFFQCDPKPVVSVIIPVMNEQRTLAGVIREAARVHPKTEIIVVANGCTDGSTRIARRLGAIVLEYKDPLGHDVPRAVGARHAKGEVLLFVDGDMVVPAKDLRPFTAAVLSGIDVALNDYDGPVQGQEAHPVVSAKHTLNSFLGRPDMKGASLTAVPHALSRHAVLKIGFEALEKPPLAQVAAVLGGLEIQAVHSVNVGRLNRPRTRLKQQGKGDLLTAIVVGDHLEAAQLLLNRLGPRGGFSDLGRLRERVR</sequence>
<dbReference type="CDD" id="cd00761">
    <property type="entry name" value="Glyco_tranf_GTA_type"/>
    <property type="match status" value="1"/>
</dbReference>
<organism evidence="2 3">
    <name type="scientific">Paenibacillus antibioticophila</name>
    <dbReference type="NCBI Taxonomy" id="1274374"/>
    <lineage>
        <taxon>Bacteria</taxon>
        <taxon>Bacillati</taxon>
        <taxon>Bacillota</taxon>
        <taxon>Bacilli</taxon>
        <taxon>Bacillales</taxon>
        <taxon>Paenibacillaceae</taxon>
        <taxon>Paenibacillus</taxon>
    </lineage>
</organism>
<comment type="caution">
    <text evidence="2">The sequence shown here is derived from an EMBL/GenBank/DDBJ whole genome shotgun (WGS) entry which is preliminary data.</text>
</comment>
<evidence type="ECO:0000313" key="3">
    <source>
        <dbReference type="Proteomes" id="UP000681162"/>
    </source>
</evidence>
<dbReference type="RefSeq" id="WP_212941187.1">
    <property type="nucleotide sequence ID" value="NZ_BORR01000015.1"/>
</dbReference>
<feature type="domain" description="Glycosyltransferase 2-like" evidence="1">
    <location>
        <begin position="35"/>
        <end position="135"/>
    </location>
</feature>
<dbReference type="SUPFAM" id="SSF53448">
    <property type="entry name" value="Nucleotide-diphospho-sugar transferases"/>
    <property type="match status" value="1"/>
</dbReference>
<reference evidence="2 3" key="1">
    <citation type="submission" date="2021-03" db="EMBL/GenBank/DDBJ databases">
        <title>Antimicrobial resistance genes in bacteria isolated from Japanese honey, and their potential for conferring macrolide and lincosamide resistance in the American foulbrood pathogen Paenibacillus larvae.</title>
        <authorList>
            <person name="Okamoto M."/>
            <person name="Kumagai M."/>
            <person name="Kanamori H."/>
            <person name="Takamatsu D."/>
        </authorList>
    </citation>
    <scope>NUCLEOTIDE SEQUENCE [LARGE SCALE GENOMIC DNA]</scope>
    <source>
        <strain evidence="2 3">J41TS12</strain>
    </source>
</reference>
<protein>
    <recommendedName>
        <fullName evidence="1">Glycosyltransferase 2-like domain-containing protein</fullName>
    </recommendedName>
</protein>
<dbReference type="PANTHER" id="PTHR48090">
    <property type="entry name" value="UNDECAPRENYL-PHOSPHATE 4-DEOXY-4-FORMAMIDO-L-ARABINOSE TRANSFERASE-RELATED"/>
    <property type="match status" value="1"/>
</dbReference>
<dbReference type="InterPro" id="IPR001173">
    <property type="entry name" value="Glyco_trans_2-like"/>
</dbReference>
<dbReference type="PANTHER" id="PTHR48090:SF7">
    <property type="entry name" value="RFBJ PROTEIN"/>
    <property type="match status" value="1"/>
</dbReference>
<dbReference type="EMBL" id="BORR01000015">
    <property type="protein sequence ID" value="GIO38779.1"/>
    <property type="molecule type" value="Genomic_DNA"/>
</dbReference>
<dbReference type="Proteomes" id="UP000681162">
    <property type="component" value="Unassembled WGS sequence"/>
</dbReference>
<evidence type="ECO:0000313" key="2">
    <source>
        <dbReference type="EMBL" id="GIO38779.1"/>
    </source>
</evidence>
<evidence type="ECO:0000259" key="1">
    <source>
        <dbReference type="Pfam" id="PF00535"/>
    </source>
</evidence>
<gene>
    <name evidence="2" type="ORF">J41TS12_36400</name>
</gene>
<accession>A0A919XTL9</accession>
<dbReference type="Gene3D" id="3.90.550.10">
    <property type="entry name" value="Spore Coat Polysaccharide Biosynthesis Protein SpsA, Chain A"/>
    <property type="match status" value="1"/>
</dbReference>
<name>A0A919XTL9_9BACL</name>
<keyword evidence="3" id="KW-1185">Reference proteome</keyword>
<dbReference type="InterPro" id="IPR050256">
    <property type="entry name" value="Glycosyltransferase_2"/>
</dbReference>
<proteinExistence type="predicted"/>
<dbReference type="InterPro" id="IPR029044">
    <property type="entry name" value="Nucleotide-diphossugar_trans"/>
</dbReference>
<dbReference type="Pfam" id="PF00535">
    <property type="entry name" value="Glycos_transf_2"/>
    <property type="match status" value="1"/>
</dbReference>